<dbReference type="EMBL" id="PFMR01000282">
    <property type="protein sequence ID" value="PIZ15086.1"/>
    <property type="molecule type" value="Genomic_DNA"/>
</dbReference>
<protein>
    <recommendedName>
        <fullName evidence="3">Cytotoxin</fullName>
    </recommendedName>
</protein>
<reference evidence="2" key="1">
    <citation type="submission" date="2017-09" db="EMBL/GenBank/DDBJ databases">
        <title>Depth-based differentiation of microbial function through sediment-hosted aquifers and enrichment of novel symbionts in the deep terrestrial subsurface.</title>
        <authorList>
            <person name="Probst A.J."/>
            <person name="Ladd B."/>
            <person name="Jarett J.K."/>
            <person name="Geller-Mcgrath D.E."/>
            <person name="Sieber C.M.K."/>
            <person name="Emerson J.B."/>
            <person name="Anantharaman K."/>
            <person name="Thomas B.C."/>
            <person name="Malmstrom R."/>
            <person name="Stieglmeier M."/>
            <person name="Klingl A."/>
            <person name="Woyke T."/>
            <person name="Ryan C.M."/>
            <person name="Banfield J.F."/>
        </authorList>
    </citation>
    <scope>NUCLEOTIDE SEQUENCE [LARGE SCALE GENOMIC DNA]</scope>
</reference>
<comment type="caution">
    <text evidence="1">The sequence shown here is derived from an EMBL/GenBank/DDBJ whole genome shotgun (WGS) entry which is preliminary data.</text>
</comment>
<proteinExistence type="predicted"/>
<gene>
    <name evidence="1" type="ORF">COY52_10495</name>
</gene>
<organism evidence="1 2">
    <name type="scientific">Candidatus Desantisbacteria bacterium CG_4_10_14_0_8_um_filter_48_22</name>
    <dbReference type="NCBI Taxonomy" id="1974543"/>
    <lineage>
        <taxon>Bacteria</taxon>
        <taxon>Candidatus Desantisiibacteriota</taxon>
    </lineage>
</organism>
<sequence length="91" mass="10472">MKVRYLNSFILQFESMPAQDRRKVTGAVSGLLGFIEKRVRPPAGLGIKKLRKNLWEARAGIRTRVLFALEPGLVTFAFTGNHDEIRRYLRK</sequence>
<evidence type="ECO:0000313" key="1">
    <source>
        <dbReference type="EMBL" id="PIZ15086.1"/>
    </source>
</evidence>
<name>A0A2M7S6G6_9BACT</name>
<evidence type="ECO:0008006" key="3">
    <source>
        <dbReference type="Google" id="ProtNLM"/>
    </source>
</evidence>
<accession>A0A2M7S6G6</accession>
<dbReference type="AlphaFoldDB" id="A0A2M7S6G6"/>
<dbReference type="Proteomes" id="UP000229307">
    <property type="component" value="Unassembled WGS sequence"/>
</dbReference>
<evidence type="ECO:0000313" key="2">
    <source>
        <dbReference type="Proteomes" id="UP000229307"/>
    </source>
</evidence>